<keyword evidence="2" id="KW-1185">Reference proteome</keyword>
<dbReference type="Proteomes" id="UP001549122">
    <property type="component" value="Unassembled WGS sequence"/>
</dbReference>
<accession>A0ABV2FIA9</accession>
<comment type="caution">
    <text evidence="1">The sequence shown here is derived from an EMBL/GenBank/DDBJ whole genome shotgun (WGS) entry which is preliminary data.</text>
</comment>
<gene>
    <name evidence="1" type="ORF">ABID29_001414</name>
</gene>
<evidence type="ECO:0000313" key="2">
    <source>
        <dbReference type="Proteomes" id="UP001549122"/>
    </source>
</evidence>
<evidence type="ECO:0000313" key="1">
    <source>
        <dbReference type="EMBL" id="MET3558292.1"/>
    </source>
</evidence>
<dbReference type="SUPFAM" id="SSF51126">
    <property type="entry name" value="Pectin lyase-like"/>
    <property type="match status" value="1"/>
</dbReference>
<dbReference type="RefSeq" id="WP_354365397.1">
    <property type="nucleotide sequence ID" value="NZ_JBEPLO010000014.1"/>
</dbReference>
<organism evidence="1 2">
    <name type="scientific">Streptococcus rupicaprae</name>
    <dbReference type="NCBI Taxonomy" id="759619"/>
    <lineage>
        <taxon>Bacteria</taxon>
        <taxon>Bacillati</taxon>
        <taxon>Bacillota</taxon>
        <taxon>Bacilli</taxon>
        <taxon>Lactobacillales</taxon>
        <taxon>Streptococcaceae</taxon>
        <taxon>Streptococcus</taxon>
    </lineage>
</organism>
<name>A0ABV2FIA9_9STRE</name>
<proteinExistence type="predicted"/>
<sequence>MVKESRREIQKARRERAKKRDRVILLSLLGLLMTTVWAFVLIEGVSISLPKMPLPKLEWSWSWSSEADSKEVPDQKEEAVTGLYSPGQQVGLKASASQTANGKSLEPFKHRLALVAKVAKEKDGDRLIYQLQFSKDEKVSQVYEEDLEVVETTFSLGQEVELLDREGAAEVTQISQGPSGWLYQIRMETGEMFDQLTEYQLAYVYDIPLQEDYEATDNNRLIQEALDLSQQYTFTVLRFPKGRFKIGSHLPDQEYIILRSNVELRGQETTLEVNGSARWYGLATGQTAFDGLSYFLMNGLHVEASDLEKGNQFIIMANHGHTWHIKNNRFTQVHQMSSHVFDLGGIQHATFEDNVFEGYAPELTAVTELGDRNLHNFYAEAIQLDESSVQTGWDGGFMKAIDPNYQWTSVTPIMSNHITITRNQFLPYYQDGKLIAYGATIGQHSSLVGQVSITHNTFKETLTKRFQDPKNPNWVLEPIHLNSTVDNDIRGNVFD</sequence>
<dbReference type="InterPro" id="IPR011050">
    <property type="entry name" value="Pectin_lyase_fold/virulence"/>
</dbReference>
<dbReference type="EMBL" id="JBEPLO010000014">
    <property type="protein sequence ID" value="MET3558292.1"/>
    <property type="molecule type" value="Genomic_DNA"/>
</dbReference>
<protein>
    <submittedName>
        <fullName evidence="1">Uncharacterized protein</fullName>
    </submittedName>
</protein>
<dbReference type="InterPro" id="IPR012334">
    <property type="entry name" value="Pectin_lyas_fold"/>
</dbReference>
<dbReference type="Gene3D" id="2.160.20.10">
    <property type="entry name" value="Single-stranded right-handed beta-helix, Pectin lyase-like"/>
    <property type="match status" value="1"/>
</dbReference>
<reference evidence="1 2" key="1">
    <citation type="submission" date="2024-06" db="EMBL/GenBank/DDBJ databases">
        <title>Genomic Encyclopedia of Type Strains, Phase IV (KMG-IV): sequencing the most valuable type-strain genomes for metagenomic binning, comparative biology and taxonomic classification.</title>
        <authorList>
            <person name="Goeker M."/>
        </authorList>
    </citation>
    <scope>NUCLEOTIDE SEQUENCE [LARGE SCALE GENOMIC DNA]</scope>
    <source>
        <strain evidence="1 2">DSM 28303</strain>
    </source>
</reference>